<dbReference type="AlphaFoldDB" id="A0AAE0M9Z3"/>
<feature type="domain" description="Heterokaryon incompatibility" evidence="1">
    <location>
        <begin position="22"/>
        <end position="111"/>
    </location>
</feature>
<evidence type="ECO:0000313" key="2">
    <source>
        <dbReference type="EMBL" id="KAK3323374.1"/>
    </source>
</evidence>
<gene>
    <name evidence="2" type="ORF">B0T19DRAFT_485759</name>
</gene>
<dbReference type="PANTHER" id="PTHR10622">
    <property type="entry name" value="HET DOMAIN-CONTAINING PROTEIN"/>
    <property type="match status" value="1"/>
</dbReference>
<dbReference type="Proteomes" id="UP001286456">
    <property type="component" value="Unassembled WGS sequence"/>
</dbReference>
<proteinExistence type="predicted"/>
<dbReference type="Pfam" id="PF06985">
    <property type="entry name" value="HET"/>
    <property type="match status" value="1"/>
</dbReference>
<dbReference type="PANTHER" id="PTHR10622:SF12">
    <property type="entry name" value="HET DOMAIN-CONTAINING PROTEIN"/>
    <property type="match status" value="1"/>
</dbReference>
<dbReference type="InterPro" id="IPR010730">
    <property type="entry name" value="HET"/>
</dbReference>
<reference evidence="2" key="2">
    <citation type="submission" date="2023-06" db="EMBL/GenBank/DDBJ databases">
        <authorList>
            <consortium name="Lawrence Berkeley National Laboratory"/>
            <person name="Haridas S."/>
            <person name="Hensen N."/>
            <person name="Bonometti L."/>
            <person name="Westerberg I."/>
            <person name="Brannstrom I.O."/>
            <person name="Guillou S."/>
            <person name="Cros-Aarteil S."/>
            <person name="Calhoun S."/>
            <person name="Kuo A."/>
            <person name="Mondo S."/>
            <person name="Pangilinan J."/>
            <person name="Riley R."/>
            <person name="Labutti K."/>
            <person name="Andreopoulos B."/>
            <person name="Lipzen A."/>
            <person name="Chen C."/>
            <person name="Yanf M."/>
            <person name="Daum C."/>
            <person name="Ng V."/>
            <person name="Clum A."/>
            <person name="Steindorff A."/>
            <person name="Ohm R."/>
            <person name="Martin F."/>
            <person name="Silar P."/>
            <person name="Natvig D."/>
            <person name="Lalanne C."/>
            <person name="Gautier V."/>
            <person name="Ament-Velasquez S.L."/>
            <person name="Kruys A."/>
            <person name="Hutchinson M.I."/>
            <person name="Powell A.J."/>
            <person name="Barry K."/>
            <person name="Miller A.N."/>
            <person name="Grigoriev I.V."/>
            <person name="Debuchy R."/>
            <person name="Gladieux P."/>
            <person name="Thoren M.H."/>
            <person name="Johannesson H."/>
        </authorList>
    </citation>
    <scope>NUCLEOTIDE SEQUENCE</scope>
    <source>
        <strain evidence="2">SMH4131-1</strain>
    </source>
</reference>
<comment type="caution">
    <text evidence="2">The sequence shown here is derived from an EMBL/GenBank/DDBJ whole genome shotgun (WGS) entry which is preliminary data.</text>
</comment>
<evidence type="ECO:0000313" key="3">
    <source>
        <dbReference type="Proteomes" id="UP001286456"/>
    </source>
</evidence>
<sequence>MWLINTSNLKLECFTPPKLPRYTILSHTWGDDEVGFQEFQNGVPETATGTLARQGLAKIQMTCQLAWERGIPYAWVDTCCIDKSSSAELSEAINSMFEWYRRSEVCFAFINDWEPGVEWEDLCSLVPAEPGTEKDVDMDPDAEPAVSEANPLRDRFYFDRKVGGFRYGPGRGRNFRGLTTPKAPEELIASSAAMEFYDASWGLRGVKNDIFVIEHLSRTTGISRRVLADGSEAELRRVPVGQRMSWAAYRETSRISRIVCWGSSRSICRCCTGRAAGAFKRLQEEIIKSSTDLSIIAWCQDGGGGDGDGDGDGDGESEYRGILAYHPREFQGLRECELVRSLLLNTEEITISNKGLRLHTLLFYPYDRDGGVTPEATDVQFMYLGCEIMRKRQGIFLKRMDDVYVRAEPQCWVGISEYMRRGEAHTIYLA</sequence>
<organism evidence="2 3">
    <name type="scientific">Cercophora scortea</name>
    <dbReference type="NCBI Taxonomy" id="314031"/>
    <lineage>
        <taxon>Eukaryota</taxon>
        <taxon>Fungi</taxon>
        <taxon>Dikarya</taxon>
        <taxon>Ascomycota</taxon>
        <taxon>Pezizomycotina</taxon>
        <taxon>Sordariomycetes</taxon>
        <taxon>Sordariomycetidae</taxon>
        <taxon>Sordariales</taxon>
        <taxon>Lasiosphaeriaceae</taxon>
        <taxon>Cercophora</taxon>
    </lineage>
</organism>
<name>A0AAE0M9Z3_9PEZI</name>
<protein>
    <submittedName>
        <fullName evidence="2">Heterokaryon incompatibility protein-domain-containing protein</fullName>
    </submittedName>
</protein>
<evidence type="ECO:0000259" key="1">
    <source>
        <dbReference type="Pfam" id="PF06985"/>
    </source>
</evidence>
<reference evidence="2" key="1">
    <citation type="journal article" date="2023" name="Mol. Phylogenet. Evol.">
        <title>Genome-scale phylogeny and comparative genomics of the fungal order Sordariales.</title>
        <authorList>
            <person name="Hensen N."/>
            <person name="Bonometti L."/>
            <person name="Westerberg I."/>
            <person name="Brannstrom I.O."/>
            <person name="Guillou S."/>
            <person name="Cros-Aarteil S."/>
            <person name="Calhoun S."/>
            <person name="Haridas S."/>
            <person name="Kuo A."/>
            <person name="Mondo S."/>
            <person name="Pangilinan J."/>
            <person name="Riley R."/>
            <person name="LaButti K."/>
            <person name="Andreopoulos B."/>
            <person name="Lipzen A."/>
            <person name="Chen C."/>
            <person name="Yan M."/>
            <person name="Daum C."/>
            <person name="Ng V."/>
            <person name="Clum A."/>
            <person name="Steindorff A."/>
            <person name="Ohm R.A."/>
            <person name="Martin F."/>
            <person name="Silar P."/>
            <person name="Natvig D.O."/>
            <person name="Lalanne C."/>
            <person name="Gautier V."/>
            <person name="Ament-Velasquez S.L."/>
            <person name="Kruys A."/>
            <person name="Hutchinson M.I."/>
            <person name="Powell A.J."/>
            <person name="Barry K."/>
            <person name="Miller A.N."/>
            <person name="Grigoriev I.V."/>
            <person name="Debuchy R."/>
            <person name="Gladieux P."/>
            <person name="Hiltunen Thoren M."/>
            <person name="Johannesson H."/>
        </authorList>
    </citation>
    <scope>NUCLEOTIDE SEQUENCE</scope>
    <source>
        <strain evidence="2">SMH4131-1</strain>
    </source>
</reference>
<accession>A0AAE0M9Z3</accession>
<keyword evidence="3" id="KW-1185">Reference proteome</keyword>
<dbReference type="EMBL" id="JAUEPO010000004">
    <property type="protein sequence ID" value="KAK3323374.1"/>
    <property type="molecule type" value="Genomic_DNA"/>
</dbReference>